<evidence type="ECO:0000313" key="4">
    <source>
        <dbReference type="Proteomes" id="UP000246005"/>
    </source>
</evidence>
<dbReference type="Pfam" id="PF01575">
    <property type="entry name" value="MaoC_dehydratas"/>
    <property type="match status" value="1"/>
</dbReference>
<comment type="caution">
    <text evidence="3">The sequence shown here is derived from an EMBL/GenBank/DDBJ whole genome shotgun (WGS) entry which is preliminary data.</text>
</comment>
<dbReference type="RefSeq" id="WP_109636895.1">
    <property type="nucleotide sequence ID" value="NZ_QGHB01000004.1"/>
</dbReference>
<gene>
    <name evidence="3" type="ORF">C8D88_104473</name>
</gene>
<dbReference type="CDD" id="cd03450">
    <property type="entry name" value="NodN"/>
    <property type="match status" value="1"/>
</dbReference>
<evidence type="ECO:0000256" key="1">
    <source>
        <dbReference type="ARBA" id="ARBA00005254"/>
    </source>
</evidence>
<reference evidence="3 4" key="1">
    <citation type="submission" date="2018-05" db="EMBL/GenBank/DDBJ databases">
        <title>Genomic Encyclopedia of Type Strains, Phase IV (KMG-IV): sequencing the most valuable type-strain genomes for metagenomic binning, comparative biology and taxonomic classification.</title>
        <authorList>
            <person name="Goeker M."/>
        </authorList>
    </citation>
    <scope>NUCLEOTIDE SEQUENCE [LARGE SCALE GENOMIC DNA]</scope>
    <source>
        <strain evidence="3 4">DSM 45480</strain>
    </source>
</reference>
<dbReference type="EMBL" id="QGHB01000004">
    <property type="protein sequence ID" value="PWK87312.1"/>
    <property type="molecule type" value="Genomic_DNA"/>
</dbReference>
<dbReference type="AlphaFoldDB" id="A0A316IA88"/>
<dbReference type="InterPro" id="IPR039375">
    <property type="entry name" value="NodN-like"/>
</dbReference>
<name>A0A316IA88_9PSEU</name>
<feature type="domain" description="MaoC-like" evidence="2">
    <location>
        <begin position="15"/>
        <end position="129"/>
    </location>
</feature>
<dbReference type="PANTHER" id="PTHR42993">
    <property type="entry name" value="MAOC-LIKE DEHYDRATASE DOMAIN-CONTAINING PROTEIN"/>
    <property type="match status" value="1"/>
</dbReference>
<comment type="similarity">
    <text evidence="1">Belongs to the enoyl-CoA hydratase/isomerase family.</text>
</comment>
<dbReference type="SUPFAM" id="SSF54637">
    <property type="entry name" value="Thioesterase/thiol ester dehydrase-isomerase"/>
    <property type="match status" value="1"/>
</dbReference>
<sequence length="152" mass="16394">MTTTVEGIAELKALAGKNLGCTDWLQIDQNRVNTFADATDDHQWIHTDPERAAAGPFGGTIAHGYLTLALLIPLMTELLDVSGVRMSINYGLEKVRFPAPVPVGSKIRLKGQVASVEDVKGDGVQVTVDFTVEIEGSDKPACVARGIYRHYA</sequence>
<dbReference type="InterPro" id="IPR002539">
    <property type="entry name" value="MaoC-like_dom"/>
</dbReference>
<dbReference type="Gene3D" id="3.10.129.10">
    <property type="entry name" value="Hotdog Thioesterase"/>
    <property type="match status" value="1"/>
</dbReference>
<evidence type="ECO:0000259" key="2">
    <source>
        <dbReference type="Pfam" id="PF01575"/>
    </source>
</evidence>
<dbReference type="InterPro" id="IPR029069">
    <property type="entry name" value="HotDog_dom_sf"/>
</dbReference>
<proteinExistence type="inferred from homology"/>
<accession>A0A316IA88</accession>
<evidence type="ECO:0000313" key="3">
    <source>
        <dbReference type="EMBL" id="PWK87312.1"/>
    </source>
</evidence>
<dbReference type="Proteomes" id="UP000246005">
    <property type="component" value="Unassembled WGS sequence"/>
</dbReference>
<protein>
    <submittedName>
        <fullName evidence="3">Acyl dehydratase</fullName>
    </submittedName>
</protein>
<organism evidence="3 4">
    <name type="scientific">Lentzea atacamensis</name>
    <dbReference type="NCBI Taxonomy" id="531938"/>
    <lineage>
        <taxon>Bacteria</taxon>
        <taxon>Bacillati</taxon>
        <taxon>Actinomycetota</taxon>
        <taxon>Actinomycetes</taxon>
        <taxon>Pseudonocardiales</taxon>
        <taxon>Pseudonocardiaceae</taxon>
        <taxon>Lentzea</taxon>
    </lineage>
</organism>
<dbReference type="PANTHER" id="PTHR42993:SF1">
    <property type="entry name" value="MAOC-LIKE DEHYDRATASE DOMAIN-CONTAINING PROTEIN"/>
    <property type="match status" value="1"/>
</dbReference>